<feature type="compositionally biased region" description="Pro residues" evidence="1">
    <location>
        <begin position="203"/>
        <end position="216"/>
    </location>
</feature>
<accession>A0ABV6A7X9</accession>
<dbReference type="Proteomes" id="UP001589693">
    <property type="component" value="Unassembled WGS sequence"/>
</dbReference>
<reference evidence="3 4" key="1">
    <citation type="submission" date="2024-09" db="EMBL/GenBank/DDBJ databases">
        <authorList>
            <person name="Sun Q."/>
            <person name="Mori K."/>
        </authorList>
    </citation>
    <scope>NUCLEOTIDE SEQUENCE [LARGE SCALE GENOMIC DNA]</scope>
    <source>
        <strain evidence="3 4">TBRC 7907</strain>
    </source>
</reference>
<evidence type="ECO:0000313" key="4">
    <source>
        <dbReference type="Proteomes" id="UP001589693"/>
    </source>
</evidence>
<sequence>MPDKPTDNAFPRPLVILAVGLPVLLAIAVGVIGLLSGPADEAERELQARREQEISAARRTGPLPLPPVSAPGSASPECRAVLDGLPAELTSNSEKLARRQIAEPAPAATVAWGSPKVDPVVLRCGLDRPNELTRTSPLLIVGGVTWLEIAEPGVSTWVAVDRPVYVVLTIPQDAGTGPLQEVSATVARALPPRVPDLTGTPPGQGPPHSIPPTPTR</sequence>
<comment type="caution">
    <text evidence="3">The sequence shown here is derived from an EMBL/GenBank/DDBJ whole genome shotgun (WGS) entry which is preliminary data.</text>
</comment>
<name>A0ABV6A7X9_9PSEU</name>
<evidence type="ECO:0000256" key="1">
    <source>
        <dbReference type="SAM" id="MobiDB-lite"/>
    </source>
</evidence>
<evidence type="ECO:0000256" key="2">
    <source>
        <dbReference type="SAM" id="Phobius"/>
    </source>
</evidence>
<dbReference type="RefSeq" id="WP_377859207.1">
    <property type="nucleotide sequence ID" value="NZ_JBHLZU010000026.1"/>
</dbReference>
<keyword evidence="2" id="KW-0472">Membrane</keyword>
<dbReference type="InterPro" id="IPR021903">
    <property type="entry name" value="DUF3515"/>
</dbReference>
<keyword evidence="4" id="KW-1185">Reference proteome</keyword>
<keyword evidence="2" id="KW-1133">Transmembrane helix</keyword>
<keyword evidence="2" id="KW-0812">Transmembrane</keyword>
<feature type="transmembrane region" description="Helical" evidence="2">
    <location>
        <begin position="14"/>
        <end position="35"/>
    </location>
</feature>
<protein>
    <submittedName>
        <fullName evidence="3">DUF3515 domain-containing protein</fullName>
    </submittedName>
</protein>
<feature type="region of interest" description="Disordered" evidence="1">
    <location>
        <begin position="55"/>
        <end position="76"/>
    </location>
</feature>
<feature type="region of interest" description="Disordered" evidence="1">
    <location>
        <begin position="192"/>
        <end position="216"/>
    </location>
</feature>
<proteinExistence type="predicted"/>
<dbReference type="EMBL" id="JBHLZU010000026">
    <property type="protein sequence ID" value="MFB9908024.1"/>
    <property type="molecule type" value="Genomic_DNA"/>
</dbReference>
<gene>
    <name evidence="3" type="ORF">ACFFQA_29175</name>
</gene>
<organism evidence="3 4">
    <name type="scientific">Allokutzneria oryzae</name>
    <dbReference type="NCBI Taxonomy" id="1378989"/>
    <lineage>
        <taxon>Bacteria</taxon>
        <taxon>Bacillati</taxon>
        <taxon>Actinomycetota</taxon>
        <taxon>Actinomycetes</taxon>
        <taxon>Pseudonocardiales</taxon>
        <taxon>Pseudonocardiaceae</taxon>
        <taxon>Allokutzneria</taxon>
    </lineage>
</organism>
<dbReference type="Pfam" id="PF12028">
    <property type="entry name" value="DUF3515"/>
    <property type="match status" value="1"/>
</dbReference>
<evidence type="ECO:0000313" key="3">
    <source>
        <dbReference type="EMBL" id="MFB9908024.1"/>
    </source>
</evidence>